<protein>
    <submittedName>
        <fullName evidence="1">Uncharacterized protein</fullName>
    </submittedName>
</protein>
<sequence length="167" mass="19160">PKNRINTALNLFAVPLPSSLRIRIFYSPTSPDFIPQSRDTGRNSHRAICYPQFLSHVCLHTKSLQAETMTFMYTERDLLDRAVAYFNIGTGFMDVANLTGQFFASLRSDLSQGNLVTADYKCCGRYNCIILLLFEIEEENVLLKTADIQTLKKALNCYFDINWNEFH</sequence>
<gene>
    <name evidence="1" type="ORF">AVEN_222724-2_1</name>
</gene>
<organism evidence="1 2">
    <name type="scientific">Araneus ventricosus</name>
    <name type="common">Orbweaver spider</name>
    <name type="synonym">Epeira ventricosa</name>
    <dbReference type="NCBI Taxonomy" id="182803"/>
    <lineage>
        <taxon>Eukaryota</taxon>
        <taxon>Metazoa</taxon>
        <taxon>Ecdysozoa</taxon>
        <taxon>Arthropoda</taxon>
        <taxon>Chelicerata</taxon>
        <taxon>Arachnida</taxon>
        <taxon>Araneae</taxon>
        <taxon>Araneomorphae</taxon>
        <taxon>Entelegynae</taxon>
        <taxon>Araneoidea</taxon>
        <taxon>Araneidae</taxon>
        <taxon>Araneus</taxon>
    </lineage>
</organism>
<comment type="caution">
    <text evidence="1">The sequence shown here is derived from an EMBL/GenBank/DDBJ whole genome shotgun (WGS) entry which is preliminary data.</text>
</comment>
<reference evidence="1 2" key="1">
    <citation type="journal article" date="2019" name="Sci. Rep.">
        <title>Orb-weaving spider Araneus ventricosus genome elucidates the spidroin gene catalogue.</title>
        <authorList>
            <person name="Kono N."/>
            <person name="Nakamura H."/>
            <person name="Ohtoshi R."/>
            <person name="Moran D.A.P."/>
            <person name="Shinohara A."/>
            <person name="Yoshida Y."/>
            <person name="Fujiwara M."/>
            <person name="Mori M."/>
            <person name="Tomita M."/>
            <person name="Arakawa K."/>
        </authorList>
    </citation>
    <scope>NUCLEOTIDE SEQUENCE [LARGE SCALE GENOMIC DNA]</scope>
</reference>
<evidence type="ECO:0000313" key="2">
    <source>
        <dbReference type="Proteomes" id="UP000499080"/>
    </source>
</evidence>
<keyword evidence="2" id="KW-1185">Reference proteome</keyword>
<dbReference type="Proteomes" id="UP000499080">
    <property type="component" value="Unassembled WGS sequence"/>
</dbReference>
<proteinExistence type="predicted"/>
<accession>A0A4Y2B2G7</accession>
<feature type="non-terminal residue" evidence="1">
    <location>
        <position position="1"/>
    </location>
</feature>
<dbReference type="EMBL" id="BGPR01000042">
    <property type="protein sequence ID" value="GBL85254.1"/>
    <property type="molecule type" value="Genomic_DNA"/>
</dbReference>
<evidence type="ECO:0000313" key="1">
    <source>
        <dbReference type="EMBL" id="GBL85254.1"/>
    </source>
</evidence>
<dbReference type="AlphaFoldDB" id="A0A4Y2B2G7"/>
<name>A0A4Y2B2G7_ARAVE</name>